<evidence type="ECO:0000313" key="3">
    <source>
        <dbReference type="EMBL" id="PQV57600.1"/>
    </source>
</evidence>
<dbReference type="EMBL" id="PVEP01000002">
    <property type="protein sequence ID" value="PQV57600.1"/>
    <property type="molecule type" value="Genomic_DNA"/>
</dbReference>
<keyword evidence="2" id="KW-0472">Membrane</keyword>
<keyword evidence="4" id="KW-1185">Reference proteome</keyword>
<dbReference type="AlphaFoldDB" id="A0A2S8S9Y1"/>
<keyword evidence="3" id="KW-0255">Endonuclease</keyword>
<evidence type="ECO:0000256" key="2">
    <source>
        <dbReference type="SAM" id="Phobius"/>
    </source>
</evidence>
<name>A0A2S8S9Y1_9RHOB</name>
<feature type="transmembrane region" description="Helical" evidence="2">
    <location>
        <begin position="39"/>
        <end position="58"/>
    </location>
</feature>
<reference evidence="3 4" key="1">
    <citation type="submission" date="2018-02" db="EMBL/GenBank/DDBJ databases">
        <title>Genomic Encyclopedia of Archaeal and Bacterial Type Strains, Phase II (KMG-II): from individual species to whole genera.</title>
        <authorList>
            <person name="Goeker M."/>
        </authorList>
    </citation>
    <scope>NUCLEOTIDE SEQUENCE [LARGE SCALE GENOMIC DNA]</scope>
    <source>
        <strain evidence="3 4">DSM 18921</strain>
    </source>
</reference>
<keyword evidence="3" id="KW-0378">Hydrolase</keyword>
<dbReference type="GO" id="GO:0004519">
    <property type="term" value="F:endonuclease activity"/>
    <property type="evidence" value="ECO:0007669"/>
    <property type="project" value="UniProtKB-KW"/>
</dbReference>
<evidence type="ECO:0000256" key="1">
    <source>
        <dbReference type="SAM" id="MobiDB-lite"/>
    </source>
</evidence>
<feature type="compositionally biased region" description="Pro residues" evidence="1">
    <location>
        <begin position="115"/>
        <end position="125"/>
    </location>
</feature>
<protein>
    <submittedName>
        <fullName evidence="3">Putative flap endonuclease-1-like 5' DNA nuclease</fullName>
    </submittedName>
</protein>
<feature type="compositionally biased region" description="Pro residues" evidence="1">
    <location>
        <begin position="72"/>
        <end position="82"/>
    </location>
</feature>
<comment type="caution">
    <text evidence="3">The sequence shown here is derived from an EMBL/GenBank/DDBJ whole genome shotgun (WGS) entry which is preliminary data.</text>
</comment>
<feature type="compositionally biased region" description="Low complexity" evidence="1">
    <location>
        <begin position="83"/>
        <end position="114"/>
    </location>
</feature>
<proteinExistence type="predicted"/>
<dbReference type="Gene3D" id="1.10.150.20">
    <property type="entry name" value="5' to 3' exonuclease, C-terminal subdomain"/>
    <property type="match status" value="1"/>
</dbReference>
<keyword evidence="2" id="KW-1133">Transmembrane helix</keyword>
<keyword evidence="3" id="KW-0540">Nuclease</keyword>
<feature type="region of interest" description="Disordered" evidence="1">
    <location>
        <begin position="66"/>
        <end position="178"/>
    </location>
</feature>
<feature type="transmembrane region" description="Helical" evidence="2">
    <location>
        <begin position="12"/>
        <end position="32"/>
    </location>
</feature>
<gene>
    <name evidence="3" type="ORF">LX70_01406</name>
</gene>
<evidence type="ECO:0000313" key="4">
    <source>
        <dbReference type="Proteomes" id="UP000238338"/>
    </source>
</evidence>
<dbReference type="Proteomes" id="UP000238338">
    <property type="component" value="Unassembled WGS sequence"/>
</dbReference>
<keyword evidence="2" id="KW-0812">Transmembrane</keyword>
<feature type="compositionally biased region" description="Low complexity" evidence="1">
    <location>
        <begin position="135"/>
        <end position="160"/>
    </location>
</feature>
<sequence>MNDMADPTCRRNSWLAALIVGLLVAAMLALVGHHGAIKSLFIGALVCVLLGFFLVWAFCSGSTQGVAEPAAPARPEPAPAPAPAAEAPKPAAAQAGQGAATATATAAPVMAKTPEPAPEPAPAPEKPAAEKPAPKKTAPAKPAPAAKPAAAKAKPAPAKKPAVKKSAPKAAATTVPNDRPGLALNAALAKSKEPVSKAGPELLSAPRGGKADDLKEIKGVGPKLEGLLNSVGVWHFDQIASWKAKDIAFVDDKMEGFKGRITRDEWVKQARVLARGGSTEFSARVSKGDVY</sequence>
<organism evidence="3 4">
    <name type="scientific">Albidovulum denitrificans</name>
    <dbReference type="NCBI Taxonomy" id="404881"/>
    <lineage>
        <taxon>Bacteria</taxon>
        <taxon>Pseudomonadati</taxon>
        <taxon>Pseudomonadota</taxon>
        <taxon>Alphaproteobacteria</taxon>
        <taxon>Rhodobacterales</taxon>
        <taxon>Paracoccaceae</taxon>
        <taxon>Albidovulum</taxon>
    </lineage>
</organism>
<accession>A0A2S8S9Y1</accession>